<dbReference type="InterPro" id="IPR050351">
    <property type="entry name" value="BphY/WalK/GraS-like"/>
</dbReference>
<organism evidence="11 12">
    <name type="scientific">Dawidia soli</name>
    <dbReference type="NCBI Taxonomy" id="2782352"/>
    <lineage>
        <taxon>Bacteria</taxon>
        <taxon>Pseudomonadati</taxon>
        <taxon>Bacteroidota</taxon>
        <taxon>Cytophagia</taxon>
        <taxon>Cytophagales</taxon>
        <taxon>Chryseotaleaceae</taxon>
        <taxon>Dawidia</taxon>
    </lineage>
</organism>
<dbReference type="PRINTS" id="PR00344">
    <property type="entry name" value="BCTRLSENSOR"/>
</dbReference>
<dbReference type="InterPro" id="IPR036097">
    <property type="entry name" value="HisK_dim/P_sf"/>
</dbReference>
<dbReference type="Gene3D" id="1.10.287.130">
    <property type="match status" value="1"/>
</dbReference>
<sequence>MNPKISSFTPRNVLVLIGVIFFASAVLIVINYYTILITSGVRAYINGESQYSKGQKDASRNLLLYLDTRDTLYFNCFRKELRVNIGDSIARVGLSAGADDSVVRAGFTAGRNHPDDHNALIWLFKNFRNISFMKRAIQLWKEADYIILQEYRLAEEAHHKILRGQLTAADKAQYVVKITGFTTGLTIREREFTGVLGAAARTVNYWLFITNVIMTLLIIGSASGYALVMIQRLREKNADLSRTNTELDKFVYSASHDLRAPISSLSGLIEIAMVENDVNQIKSYLALMKTTLGKQDEFIREIIDFSRNKRTIIHRKEVNLDTLFDQVIARHQYMPGAHDIIIRKEITDPILWSDGLRLEIVMNNIISNAIKYHDRSKEEKYILIKSYRKNGMHVIEIADNGQGIRKEFHEKIFDMFFVTPNNQKGSGLGLYITRETVSRLKGSIRVESESRAGSNFIINIPAV</sequence>
<dbReference type="EC" id="2.7.13.3" evidence="2"/>
<keyword evidence="12" id="KW-1185">Reference proteome</keyword>
<dbReference type="PANTHER" id="PTHR42878">
    <property type="entry name" value="TWO-COMPONENT HISTIDINE KINASE"/>
    <property type="match status" value="1"/>
</dbReference>
<feature type="transmembrane region" description="Helical" evidence="9">
    <location>
        <begin position="12"/>
        <end position="33"/>
    </location>
</feature>
<dbReference type="Pfam" id="PF00512">
    <property type="entry name" value="HisKA"/>
    <property type="match status" value="1"/>
</dbReference>
<dbReference type="GO" id="GO:0000156">
    <property type="term" value="F:phosphorelay response regulator activity"/>
    <property type="evidence" value="ECO:0007669"/>
    <property type="project" value="TreeGrafter"/>
</dbReference>
<dbReference type="RefSeq" id="WP_254093210.1">
    <property type="nucleotide sequence ID" value="NZ_JAHESC010000052.1"/>
</dbReference>
<feature type="domain" description="Histidine kinase" evidence="10">
    <location>
        <begin position="253"/>
        <end position="463"/>
    </location>
</feature>
<dbReference type="SUPFAM" id="SSF55874">
    <property type="entry name" value="ATPase domain of HSP90 chaperone/DNA topoisomerase II/histidine kinase"/>
    <property type="match status" value="1"/>
</dbReference>
<dbReference type="SMART" id="SM00388">
    <property type="entry name" value="HisKA"/>
    <property type="match status" value="1"/>
</dbReference>
<keyword evidence="9" id="KW-0472">Membrane</keyword>
<evidence type="ECO:0000256" key="8">
    <source>
        <dbReference type="ARBA" id="ARBA00023012"/>
    </source>
</evidence>
<dbReference type="InterPro" id="IPR005467">
    <property type="entry name" value="His_kinase_dom"/>
</dbReference>
<dbReference type="InterPro" id="IPR036890">
    <property type="entry name" value="HATPase_C_sf"/>
</dbReference>
<keyword evidence="3" id="KW-0597">Phosphoprotein</keyword>
<evidence type="ECO:0000256" key="9">
    <source>
        <dbReference type="SAM" id="Phobius"/>
    </source>
</evidence>
<gene>
    <name evidence="11" type="ORF">KK078_25730</name>
</gene>
<keyword evidence="4" id="KW-0808">Transferase</keyword>
<dbReference type="EMBL" id="JAHESC010000052">
    <property type="protein sequence ID" value="MBT1689990.1"/>
    <property type="molecule type" value="Genomic_DNA"/>
</dbReference>
<dbReference type="GO" id="GO:0030295">
    <property type="term" value="F:protein kinase activator activity"/>
    <property type="evidence" value="ECO:0007669"/>
    <property type="project" value="TreeGrafter"/>
</dbReference>
<dbReference type="Gene3D" id="3.30.565.10">
    <property type="entry name" value="Histidine kinase-like ATPase, C-terminal domain"/>
    <property type="match status" value="1"/>
</dbReference>
<proteinExistence type="predicted"/>
<keyword evidence="7" id="KW-0067">ATP-binding</keyword>
<dbReference type="InterPro" id="IPR003661">
    <property type="entry name" value="HisK_dim/P_dom"/>
</dbReference>
<reference evidence="11 12" key="1">
    <citation type="submission" date="2021-05" db="EMBL/GenBank/DDBJ databases">
        <title>A Polyphasic approach of four new species of the genus Ohtaekwangia: Ohtaekwangia histidinii sp. nov., Ohtaekwangia cretensis sp. nov., Ohtaekwangia indiensis sp. nov., Ohtaekwangia reichenbachii sp. nov. from diverse environment.</title>
        <authorList>
            <person name="Octaviana S."/>
        </authorList>
    </citation>
    <scope>NUCLEOTIDE SEQUENCE [LARGE SCALE GENOMIC DNA]</scope>
    <source>
        <strain evidence="11 12">PWU37</strain>
    </source>
</reference>
<comment type="catalytic activity">
    <reaction evidence="1">
        <text>ATP + protein L-histidine = ADP + protein N-phospho-L-histidine.</text>
        <dbReference type="EC" id="2.7.13.3"/>
    </reaction>
</comment>
<dbReference type="CDD" id="cd00082">
    <property type="entry name" value="HisKA"/>
    <property type="match status" value="1"/>
</dbReference>
<name>A0AAP2GKX6_9BACT</name>
<feature type="transmembrane region" description="Helical" evidence="9">
    <location>
        <begin position="205"/>
        <end position="228"/>
    </location>
</feature>
<dbReference type="InterPro" id="IPR003594">
    <property type="entry name" value="HATPase_dom"/>
</dbReference>
<keyword evidence="9" id="KW-0812">Transmembrane</keyword>
<dbReference type="AlphaFoldDB" id="A0AAP2GKX6"/>
<keyword evidence="6 11" id="KW-0418">Kinase</keyword>
<keyword evidence="5" id="KW-0547">Nucleotide-binding</keyword>
<dbReference type="Pfam" id="PF02518">
    <property type="entry name" value="HATPase_c"/>
    <property type="match status" value="1"/>
</dbReference>
<dbReference type="GO" id="GO:0007234">
    <property type="term" value="P:osmosensory signaling via phosphorelay pathway"/>
    <property type="evidence" value="ECO:0007669"/>
    <property type="project" value="TreeGrafter"/>
</dbReference>
<evidence type="ECO:0000313" key="11">
    <source>
        <dbReference type="EMBL" id="MBT1689990.1"/>
    </source>
</evidence>
<dbReference type="Proteomes" id="UP001319180">
    <property type="component" value="Unassembled WGS sequence"/>
</dbReference>
<evidence type="ECO:0000256" key="7">
    <source>
        <dbReference type="ARBA" id="ARBA00022840"/>
    </source>
</evidence>
<comment type="caution">
    <text evidence="11">The sequence shown here is derived from an EMBL/GenBank/DDBJ whole genome shotgun (WGS) entry which is preliminary data.</text>
</comment>
<dbReference type="PROSITE" id="PS50109">
    <property type="entry name" value="HIS_KIN"/>
    <property type="match status" value="1"/>
</dbReference>
<evidence type="ECO:0000256" key="1">
    <source>
        <dbReference type="ARBA" id="ARBA00000085"/>
    </source>
</evidence>
<dbReference type="PANTHER" id="PTHR42878:SF7">
    <property type="entry name" value="SENSOR HISTIDINE KINASE GLRK"/>
    <property type="match status" value="1"/>
</dbReference>
<accession>A0AAP2GKX6</accession>
<evidence type="ECO:0000259" key="10">
    <source>
        <dbReference type="PROSITE" id="PS50109"/>
    </source>
</evidence>
<evidence type="ECO:0000256" key="5">
    <source>
        <dbReference type="ARBA" id="ARBA00022741"/>
    </source>
</evidence>
<evidence type="ECO:0000313" key="12">
    <source>
        <dbReference type="Proteomes" id="UP001319180"/>
    </source>
</evidence>
<evidence type="ECO:0000256" key="2">
    <source>
        <dbReference type="ARBA" id="ARBA00012438"/>
    </source>
</evidence>
<dbReference type="SUPFAM" id="SSF47384">
    <property type="entry name" value="Homodimeric domain of signal transducing histidine kinase"/>
    <property type="match status" value="1"/>
</dbReference>
<keyword evidence="8" id="KW-0902">Two-component regulatory system</keyword>
<protein>
    <recommendedName>
        <fullName evidence="2">histidine kinase</fullName>
        <ecNumber evidence="2">2.7.13.3</ecNumber>
    </recommendedName>
</protein>
<dbReference type="GO" id="GO:0000155">
    <property type="term" value="F:phosphorelay sensor kinase activity"/>
    <property type="evidence" value="ECO:0007669"/>
    <property type="project" value="InterPro"/>
</dbReference>
<evidence type="ECO:0000256" key="3">
    <source>
        <dbReference type="ARBA" id="ARBA00022553"/>
    </source>
</evidence>
<dbReference type="SMART" id="SM00387">
    <property type="entry name" value="HATPase_c"/>
    <property type="match status" value="1"/>
</dbReference>
<dbReference type="InterPro" id="IPR004358">
    <property type="entry name" value="Sig_transdc_His_kin-like_C"/>
</dbReference>
<evidence type="ECO:0000256" key="4">
    <source>
        <dbReference type="ARBA" id="ARBA00022679"/>
    </source>
</evidence>
<keyword evidence="9" id="KW-1133">Transmembrane helix</keyword>
<evidence type="ECO:0000256" key="6">
    <source>
        <dbReference type="ARBA" id="ARBA00022777"/>
    </source>
</evidence>
<dbReference type="GO" id="GO:0005524">
    <property type="term" value="F:ATP binding"/>
    <property type="evidence" value="ECO:0007669"/>
    <property type="project" value="UniProtKB-KW"/>
</dbReference>